<dbReference type="Proteomes" id="UP000642910">
    <property type="component" value="Unassembled WGS sequence"/>
</dbReference>
<protein>
    <submittedName>
        <fullName evidence="5">DNA polymerase III subunit epsilon</fullName>
    </submittedName>
</protein>
<evidence type="ECO:0000313" key="6">
    <source>
        <dbReference type="Proteomes" id="UP000642910"/>
    </source>
</evidence>
<reference evidence="5 6" key="1">
    <citation type="submission" date="2020-11" db="EMBL/GenBank/DDBJ databases">
        <title>Genomic insight of Alicyclobacillus mali FL 18 reveals a new arsenic-resistant strain, with potential in environmental biotechnology.</title>
        <authorList>
            <person name="Fiorentino G."/>
            <person name="Gallo G."/>
            <person name="Aulitto M."/>
        </authorList>
    </citation>
    <scope>NUCLEOTIDE SEQUENCE [LARGE SCALE GENOMIC DNA]</scope>
    <source>
        <strain evidence="5 6">FL 18</strain>
    </source>
</reference>
<keyword evidence="1" id="KW-0540">Nuclease</keyword>
<dbReference type="InterPro" id="IPR012337">
    <property type="entry name" value="RNaseH-like_sf"/>
</dbReference>
<dbReference type="PANTHER" id="PTHR30231:SF4">
    <property type="entry name" value="PROTEIN NEN2"/>
    <property type="match status" value="1"/>
</dbReference>
<dbReference type="SMART" id="SM00479">
    <property type="entry name" value="EXOIII"/>
    <property type="match status" value="1"/>
</dbReference>
<comment type="caution">
    <text evidence="5">The sequence shown here is derived from an EMBL/GenBank/DDBJ whole genome shotgun (WGS) entry which is preliminary data.</text>
</comment>
<dbReference type="PANTHER" id="PTHR30231">
    <property type="entry name" value="DNA POLYMERASE III SUBUNIT EPSILON"/>
    <property type="match status" value="1"/>
</dbReference>
<dbReference type="RefSeq" id="WP_067847018.1">
    <property type="nucleotide sequence ID" value="NZ_JADPKZ010000040.1"/>
</dbReference>
<dbReference type="CDD" id="cd06127">
    <property type="entry name" value="DEDDh"/>
    <property type="match status" value="1"/>
</dbReference>
<evidence type="ECO:0000259" key="4">
    <source>
        <dbReference type="SMART" id="SM00479"/>
    </source>
</evidence>
<keyword evidence="3" id="KW-0269">Exonuclease</keyword>
<evidence type="ECO:0000256" key="2">
    <source>
        <dbReference type="ARBA" id="ARBA00022801"/>
    </source>
</evidence>
<gene>
    <name evidence="5" type="ORF">IW967_08925</name>
</gene>
<dbReference type="Pfam" id="PF00929">
    <property type="entry name" value="RNase_T"/>
    <property type="match status" value="1"/>
</dbReference>
<proteinExistence type="predicted"/>
<dbReference type="EMBL" id="JADPKZ010000040">
    <property type="protein sequence ID" value="MBF8377988.1"/>
    <property type="molecule type" value="Genomic_DNA"/>
</dbReference>
<keyword evidence="6" id="KW-1185">Reference proteome</keyword>
<dbReference type="SUPFAM" id="SSF53098">
    <property type="entry name" value="Ribonuclease H-like"/>
    <property type="match status" value="1"/>
</dbReference>
<organism evidence="5 6">
    <name type="scientific">Alicyclobacillus mali</name>
    <name type="common">ex Roth et al. 2021</name>
    <dbReference type="NCBI Taxonomy" id="1123961"/>
    <lineage>
        <taxon>Bacteria</taxon>
        <taxon>Bacillati</taxon>
        <taxon>Bacillota</taxon>
        <taxon>Bacilli</taxon>
        <taxon>Bacillales</taxon>
        <taxon>Alicyclobacillaceae</taxon>
        <taxon>Alicyclobacillus</taxon>
    </lineage>
</organism>
<evidence type="ECO:0000313" key="5">
    <source>
        <dbReference type="EMBL" id="MBF8377988.1"/>
    </source>
</evidence>
<dbReference type="InterPro" id="IPR013520">
    <property type="entry name" value="Ribonucl_H"/>
</dbReference>
<keyword evidence="2" id="KW-0378">Hydrolase</keyword>
<evidence type="ECO:0000256" key="3">
    <source>
        <dbReference type="ARBA" id="ARBA00022839"/>
    </source>
</evidence>
<dbReference type="Gene3D" id="3.30.420.10">
    <property type="entry name" value="Ribonuclease H-like superfamily/Ribonuclease H"/>
    <property type="match status" value="1"/>
</dbReference>
<dbReference type="InterPro" id="IPR036397">
    <property type="entry name" value="RNaseH_sf"/>
</dbReference>
<sequence>MRWFFSLRRDAPLGPEPAPVWERTLGDAPYFVLDLETSGFSPVRDKILSVACATFSGWSSEPDESFYAIVRHDDVADVPPHIWELTGLTPQAVRGGEPLEAALRRALELGAGRVWVAHHVRHDLGFLQRATDALWRLRLRPIAMDTAVVGQVLARASRPLTLDEACEWLGISVDGRHRADADVRMTAAVWRKEMELCRRLGLQTVKDVIDWVSARATG</sequence>
<evidence type="ECO:0000256" key="1">
    <source>
        <dbReference type="ARBA" id="ARBA00022722"/>
    </source>
</evidence>
<feature type="domain" description="Exonuclease" evidence="4">
    <location>
        <begin position="29"/>
        <end position="199"/>
    </location>
</feature>
<name>A0ABS0F3X4_9BACL</name>
<accession>A0ABS0F3X4</accession>